<keyword evidence="8 11" id="KW-0406">Ion transport</keyword>
<keyword evidence="6" id="KW-0732">Signal</keyword>
<evidence type="ECO:0000256" key="10">
    <source>
        <dbReference type="ARBA" id="ARBA00023303"/>
    </source>
</evidence>
<evidence type="ECO:0000313" key="14">
    <source>
        <dbReference type="Proteomes" id="UP000887540"/>
    </source>
</evidence>
<dbReference type="WBParaSite" id="ACRNAN_scaffold8242.g23296.t1">
    <property type="protein sequence ID" value="ACRNAN_scaffold8242.g23296.t1"/>
    <property type="gene ID" value="ACRNAN_scaffold8242.g23296"/>
</dbReference>
<dbReference type="PRINTS" id="PR00252">
    <property type="entry name" value="NRIONCHANNEL"/>
</dbReference>
<comment type="subcellular location">
    <subcellularLocation>
        <location evidence="2">Cell membrane</location>
    </subcellularLocation>
    <subcellularLocation>
        <location evidence="1">Membrane</location>
        <topology evidence="1">Multi-pass membrane protein</topology>
    </subcellularLocation>
</comment>
<dbReference type="Proteomes" id="UP000887540">
    <property type="component" value="Unplaced"/>
</dbReference>
<evidence type="ECO:0000256" key="8">
    <source>
        <dbReference type="ARBA" id="ARBA00023065"/>
    </source>
</evidence>
<evidence type="ECO:0000259" key="13">
    <source>
        <dbReference type="Pfam" id="PF02932"/>
    </source>
</evidence>
<dbReference type="GO" id="GO:0003676">
    <property type="term" value="F:nucleic acid binding"/>
    <property type="evidence" value="ECO:0007669"/>
    <property type="project" value="InterPro"/>
</dbReference>
<dbReference type="Pfam" id="PF02931">
    <property type="entry name" value="Neur_chan_LBD"/>
    <property type="match status" value="1"/>
</dbReference>
<keyword evidence="5 11" id="KW-0812">Transmembrane</keyword>
<dbReference type="InterPro" id="IPR038050">
    <property type="entry name" value="Neuro_actylchol_rec"/>
</dbReference>
<evidence type="ECO:0000256" key="1">
    <source>
        <dbReference type="ARBA" id="ARBA00004141"/>
    </source>
</evidence>
<evidence type="ECO:0000256" key="4">
    <source>
        <dbReference type="ARBA" id="ARBA00022475"/>
    </source>
</evidence>
<evidence type="ECO:0000256" key="2">
    <source>
        <dbReference type="ARBA" id="ARBA00004236"/>
    </source>
</evidence>
<sequence>MSDDHDQDNESIDKMSVFEQGETRDFLHFLRRIKYDHRQCPENSEEPVEINVSVDVTNIRSVSEVNMVYTLELLYRESWVDSRLDYDKSFFRNKTELSLHESYAKFLWIPDTFIHNALTSQNPEEQSFSHRSHLRLREKGHILYSRRISVVADCPMDLTLFPFDVQVCKLGFESYGYTDDKVKFKWALGQQIKITGRPLNLFKIRLPDFRIKEAFVTNQTTTYATGNYSRLHICFVFTRNAGFCFVQLIIPSAAVVITSWVALWMGSETQFQDMIALMLAIIFLIFAYNETMPRVSYIKAMDVYLGVCFVVVFLALVKLTVIKYMRQKLRASSDSSDGNGLLHIQETSIVNHNMNEYTSVPIEPILENQVNLFPEDEPSLKKAWKEIILDTLVKIVDNFPKRLKACIDAKGGYFE</sequence>
<dbReference type="InterPro" id="IPR006201">
    <property type="entry name" value="Neur_channel"/>
</dbReference>
<dbReference type="Gene3D" id="2.70.170.10">
    <property type="entry name" value="Neurotransmitter-gated ion-channel ligand-binding domain"/>
    <property type="match status" value="1"/>
</dbReference>
<evidence type="ECO:0000256" key="5">
    <source>
        <dbReference type="ARBA" id="ARBA00022692"/>
    </source>
</evidence>
<feature type="domain" description="Neurotransmitter-gated ion-channel transmembrane" evidence="13">
    <location>
        <begin position="248"/>
        <end position="328"/>
    </location>
</feature>
<keyword evidence="3 11" id="KW-0813">Transport</keyword>
<evidence type="ECO:0000256" key="7">
    <source>
        <dbReference type="ARBA" id="ARBA00022989"/>
    </source>
</evidence>
<dbReference type="PRINTS" id="PR00253">
    <property type="entry name" value="GABAARECEPTR"/>
</dbReference>
<dbReference type="GO" id="GO:0004888">
    <property type="term" value="F:transmembrane signaling receptor activity"/>
    <property type="evidence" value="ECO:0007669"/>
    <property type="project" value="InterPro"/>
</dbReference>
<comment type="similarity">
    <text evidence="11">Belongs to the ligand-gated ion channel (TC 1.A.9) family.</text>
</comment>
<protein>
    <submittedName>
        <fullName evidence="15">Uncharacterized protein</fullName>
    </submittedName>
</protein>
<dbReference type="GO" id="GO:0005230">
    <property type="term" value="F:extracellular ligand-gated monoatomic ion channel activity"/>
    <property type="evidence" value="ECO:0007669"/>
    <property type="project" value="InterPro"/>
</dbReference>
<dbReference type="Gene3D" id="3.30.420.10">
    <property type="entry name" value="Ribonuclease H-like superfamily/Ribonuclease H"/>
    <property type="match status" value="1"/>
</dbReference>
<dbReference type="InterPro" id="IPR036719">
    <property type="entry name" value="Neuro-gated_channel_TM_sf"/>
</dbReference>
<feature type="domain" description="Neurotransmitter-gated ion-channel ligand-binding" evidence="12">
    <location>
        <begin position="31"/>
        <end position="239"/>
    </location>
</feature>
<evidence type="ECO:0000256" key="9">
    <source>
        <dbReference type="ARBA" id="ARBA00023136"/>
    </source>
</evidence>
<dbReference type="CDD" id="cd18990">
    <property type="entry name" value="LGIC_ECD_GABAAR"/>
    <property type="match status" value="1"/>
</dbReference>
<dbReference type="PANTHER" id="PTHR18945">
    <property type="entry name" value="NEUROTRANSMITTER GATED ION CHANNEL"/>
    <property type="match status" value="1"/>
</dbReference>
<keyword evidence="10 11" id="KW-0407">Ion channel</keyword>
<dbReference type="InterPro" id="IPR006028">
    <property type="entry name" value="GABAA/Glycine_rcpt"/>
</dbReference>
<dbReference type="InterPro" id="IPR006202">
    <property type="entry name" value="Neur_chan_lig-bd"/>
</dbReference>
<keyword evidence="14" id="KW-1185">Reference proteome</keyword>
<evidence type="ECO:0000313" key="15">
    <source>
        <dbReference type="WBParaSite" id="ACRNAN_scaffold8242.g23296.t1"/>
    </source>
</evidence>
<dbReference type="InterPro" id="IPR018000">
    <property type="entry name" value="Neurotransmitter_ion_chnl_CS"/>
</dbReference>
<dbReference type="GO" id="GO:0005886">
    <property type="term" value="C:plasma membrane"/>
    <property type="evidence" value="ECO:0007669"/>
    <property type="project" value="UniProtKB-SubCell"/>
</dbReference>
<dbReference type="SUPFAM" id="SSF63712">
    <property type="entry name" value="Nicotinic receptor ligand binding domain-like"/>
    <property type="match status" value="1"/>
</dbReference>
<comment type="caution">
    <text evidence="11">Lacks conserved residue(s) required for the propagation of feature annotation.</text>
</comment>
<proteinExistence type="inferred from homology"/>
<keyword evidence="4" id="KW-1003">Cell membrane</keyword>
<evidence type="ECO:0000256" key="11">
    <source>
        <dbReference type="RuleBase" id="RU000687"/>
    </source>
</evidence>
<name>A0A914EHX5_9BILA</name>
<dbReference type="InterPro" id="IPR006029">
    <property type="entry name" value="Neurotrans-gated_channel_TM"/>
</dbReference>
<dbReference type="SUPFAM" id="SSF90112">
    <property type="entry name" value="Neurotransmitter-gated ion-channel transmembrane pore"/>
    <property type="match status" value="1"/>
</dbReference>
<dbReference type="FunFam" id="1.20.58.390:FF:000076">
    <property type="entry name" value="Glutamate-gated chloride channel, putative"/>
    <property type="match status" value="1"/>
</dbReference>
<dbReference type="Pfam" id="PF02932">
    <property type="entry name" value="Neur_chan_memb"/>
    <property type="match status" value="1"/>
</dbReference>
<organism evidence="14 15">
    <name type="scientific">Acrobeloides nanus</name>
    <dbReference type="NCBI Taxonomy" id="290746"/>
    <lineage>
        <taxon>Eukaryota</taxon>
        <taxon>Metazoa</taxon>
        <taxon>Ecdysozoa</taxon>
        <taxon>Nematoda</taxon>
        <taxon>Chromadorea</taxon>
        <taxon>Rhabditida</taxon>
        <taxon>Tylenchina</taxon>
        <taxon>Cephalobomorpha</taxon>
        <taxon>Cephaloboidea</taxon>
        <taxon>Cephalobidae</taxon>
        <taxon>Acrobeloides</taxon>
    </lineage>
</organism>
<dbReference type="InterPro" id="IPR036734">
    <property type="entry name" value="Neur_chan_lig-bd_sf"/>
</dbReference>
<dbReference type="InterPro" id="IPR036397">
    <property type="entry name" value="RNaseH_sf"/>
</dbReference>
<evidence type="ECO:0000256" key="3">
    <source>
        <dbReference type="ARBA" id="ARBA00022448"/>
    </source>
</evidence>
<dbReference type="AlphaFoldDB" id="A0A914EHX5"/>
<dbReference type="PROSITE" id="PS00236">
    <property type="entry name" value="NEUROTR_ION_CHANNEL"/>
    <property type="match status" value="1"/>
</dbReference>
<feature type="transmembrane region" description="Helical" evidence="11">
    <location>
        <begin position="271"/>
        <end position="288"/>
    </location>
</feature>
<keyword evidence="9 11" id="KW-0472">Membrane</keyword>
<feature type="transmembrane region" description="Helical" evidence="11">
    <location>
        <begin position="245"/>
        <end position="264"/>
    </location>
</feature>
<reference evidence="15" key="1">
    <citation type="submission" date="2022-11" db="UniProtKB">
        <authorList>
            <consortium name="WormBaseParasite"/>
        </authorList>
    </citation>
    <scope>IDENTIFICATION</scope>
</reference>
<feature type="transmembrane region" description="Helical" evidence="11">
    <location>
        <begin position="303"/>
        <end position="321"/>
    </location>
</feature>
<keyword evidence="7 11" id="KW-1133">Transmembrane helix</keyword>
<accession>A0A914EHX5</accession>
<evidence type="ECO:0000256" key="6">
    <source>
        <dbReference type="ARBA" id="ARBA00022729"/>
    </source>
</evidence>
<dbReference type="Gene3D" id="1.20.58.390">
    <property type="entry name" value="Neurotransmitter-gated ion-channel transmembrane domain"/>
    <property type="match status" value="1"/>
</dbReference>
<evidence type="ECO:0000259" key="12">
    <source>
        <dbReference type="Pfam" id="PF02931"/>
    </source>
</evidence>